<keyword evidence="3" id="KW-0804">Transcription</keyword>
<reference evidence="7" key="1">
    <citation type="submission" date="2009-09" db="EMBL/GenBank/DDBJ databases">
        <title>The complete chromosome of Desulfohalobium retbaense DSM 5692.</title>
        <authorList>
            <consortium name="US DOE Joint Genome Institute (JGI-PGF)"/>
            <person name="Lucas S."/>
            <person name="Copeland A."/>
            <person name="Lapidus A."/>
            <person name="Glavina del Rio T."/>
            <person name="Dalin E."/>
            <person name="Tice H."/>
            <person name="Bruce D."/>
            <person name="Goodwin L."/>
            <person name="Pitluck S."/>
            <person name="Kyrpides N."/>
            <person name="Mavromatis K."/>
            <person name="Ivanova N."/>
            <person name="Mikhailova N."/>
            <person name="Munk A.C."/>
            <person name="Brettin T."/>
            <person name="Detter J.C."/>
            <person name="Han C."/>
            <person name="Tapia R."/>
            <person name="Larimer F."/>
            <person name="Land M."/>
            <person name="Hauser L."/>
            <person name="Markowitz V."/>
            <person name="Cheng J.-F."/>
            <person name="Hugenholtz P."/>
            <person name="Woyke T."/>
            <person name="Wu D."/>
            <person name="Spring S."/>
            <person name="Klenk H.-P."/>
            <person name="Eisen J.A."/>
        </authorList>
    </citation>
    <scope>NUCLEOTIDE SEQUENCE [LARGE SCALE GENOMIC DNA]</scope>
    <source>
        <strain evidence="7">DSM 5692</strain>
    </source>
</reference>
<dbReference type="AlphaFoldDB" id="C8X3D0"/>
<dbReference type="GO" id="GO:0003700">
    <property type="term" value="F:DNA-binding transcription factor activity"/>
    <property type="evidence" value="ECO:0007669"/>
    <property type="project" value="TreeGrafter"/>
</dbReference>
<dbReference type="STRING" id="485915.Dret_1643"/>
<sequence>MQTVDRLREIAFFQDLDANQLALLAREARVKVFRPGEIIVSQEEPVRAFYLVLSGQVKIYRSSAEGKEQTLYLFGPGEPFCLCAAFEEQGYPANAAALESSEIVILPGRTFENLAREAPSLIFPMLLVLSRRLKESMQLVETLSLKELPQRVATFLLHAAPRVADGETLDIRLPLTHRELAKMLGATPEGLSRVFKRLQNRGLVSVNGRAIRVHDRAGLERLSHGVE</sequence>
<dbReference type="InterPro" id="IPR018490">
    <property type="entry name" value="cNMP-bd_dom_sf"/>
</dbReference>
<keyword evidence="1" id="KW-0805">Transcription regulation</keyword>
<keyword evidence="7" id="KW-1185">Reference proteome</keyword>
<evidence type="ECO:0000256" key="2">
    <source>
        <dbReference type="ARBA" id="ARBA00023125"/>
    </source>
</evidence>
<dbReference type="PROSITE" id="PS50042">
    <property type="entry name" value="CNMP_BINDING_3"/>
    <property type="match status" value="1"/>
</dbReference>
<dbReference type="GO" id="GO:0005829">
    <property type="term" value="C:cytosol"/>
    <property type="evidence" value="ECO:0007669"/>
    <property type="project" value="TreeGrafter"/>
</dbReference>
<dbReference type="CDD" id="cd00092">
    <property type="entry name" value="HTH_CRP"/>
    <property type="match status" value="1"/>
</dbReference>
<dbReference type="SMART" id="SM00419">
    <property type="entry name" value="HTH_CRP"/>
    <property type="match status" value="1"/>
</dbReference>
<dbReference type="PRINTS" id="PR00034">
    <property type="entry name" value="HTHCRP"/>
</dbReference>
<dbReference type="CDD" id="cd00038">
    <property type="entry name" value="CAP_ED"/>
    <property type="match status" value="1"/>
</dbReference>
<dbReference type="InterPro" id="IPR012318">
    <property type="entry name" value="HTH_CRP"/>
</dbReference>
<proteinExistence type="predicted"/>
<evidence type="ECO:0000259" key="5">
    <source>
        <dbReference type="PROSITE" id="PS51063"/>
    </source>
</evidence>
<dbReference type="EMBL" id="CP001734">
    <property type="protein sequence ID" value="ACV68927.1"/>
    <property type="molecule type" value="Genomic_DNA"/>
</dbReference>
<evidence type="ECO:0000256" key="3">
    <source>
        <dbReference type="ARBA" id="ARBA00023163"/>
    </source>
</evidence>
<evidence type="ECO:0000259" key="4">
    <source>
        <dbReference type="PROSITE" id="PS50042"/>
    </source>
</evidence>
<dbReference type="InterPro" id="IPR050397">
    <property type="entry name" value="Env_Response_Regulators"/>
</dbReference>
<protein>
    <submittedName>
        <fullName evidence="6">Transcriptional regulator, Crp/Fnr family</fullName>
    </submittedName>
</protein>
<dbReference type="GO" id="GO:0003677">
    <property type="term" value="F:DNA binding"/>
    <property type="evidence" value="ECO:0007669"/>
    <property type="project" value="UniProtKB-KW"/>
</dbReference>
<evidence type="ECO:0000313" key="7">
    <source>
        <dbReference type="Proteomes" id="UP000001052"/>
    </source>
</evidence>
<name>C8X3D0_DESRD</name>
<evidence type="ECO:0000256" key="1">
    <source>
        <dbReference type="ARBA" id="ARBA00023015"/>
    </source>
</evidence>
<dbReference type="SUPFAM" id="SSF46785">
    <property type="entry name" value="Winged helix' DNA-binding domain"/>
    <property type="match status" value="1"/>
</dbReference>
<feature type="domain" description="HTH crp-type" evidence="5">
    <location>
        <begin position="146"/>
        <end position="217"/>
    </location>
</feature>
<dbReference type="Pfam" id="PF13545">
    <property type="entry name" value="HTH_Crp_2"/>
    <property type="match status" value="1"/>
</dbReference>
<dbReference type="SUPFAM" id="SSF51206">
    <property type="entry name" value="cAMP-binding domain-like"/>
    <property type="match status" value="1"/>
</dbReference>
<keyword evidence="2" id="KW-0238">DNA-binding</keyword>
<feature type="domain" description="Cyclic nucleotide-binding" evidence="4">
    <location>
        <begin position="12"/>
        <end position="114"/>
    </location>
</feature>
<dbReference type="Gene3D" id="1.10.10.10">
    <property type="entry name" value="Winged helix-like DNA-binding domain superfamily/Winged helix DNA-binding domain"/>
    <property type="match status" value="1"/>
</dbReference>
<dbReference type="PANTHER" id="PTHR24567:SF74">
    <property type="entry name" value="HTH-TYPE TRANSCRIPTIONAL REGULATOR ARCR"/>
    <property type="match status" value="1"/>
</dbReference>
<dbReference type="Gene3D" id="2.60.120.10">
    <property type="entry name" value="Jelly Rolls"/>
    <property type="match status" value="1"/>
</dbReference>
<evidence type="ECO:0000313" key="6">
    <source>
        <dbReference type="EMBL" id="ACV68927.1"/>
    </source>
</evidence>
<dbReference type="InterPro" id="IPR036388">
    <property type="entry name" value="WH-like_DNA-bd_sf"/>
</dbReference>
<dbReference type="InterPro" id="IPR014710">
    <property type="entry name" value="RmlC-like_jellyroll"/>
</dbReference>
<dbReference type="InterPro" id="IPR036390">
    <property type="entry name" value="WH_DNA-bd_sf"/>
</dbReference>
<dbReference type="PROSITE" id="PS51063">
    <property type="entry name" value="HTH_CRP_2"/>
    <property type="match status" value="1"/>
</dbReference>
<dbReference type="eggNOG" id="COG0664">
    <property type="taxonomic scope" value="Bacteria"/>
</dbReference>
<dbReference type="KEGG" id="drt:Dret_1643"/>
<gene>
    <name evidence="6" type="ordered locus">Dret_1643</name>
</gene>
<reference evidence="6 7" key="2">
    <citation type="journal article" date="2010" name="Stand. Genomic Sci.">
        <title>Complete genome sequence of Desulfohalobium retbaense type strain (HR(100)).</title>
        <authorList>
            <person name="Spring S."/>
            <person name="Nolan M."/>
            <person name="Lapidus A."/>
            <person name="Glavina Del Rio T."/>
            <person name="Copeland A."/>
            <person name="Tice H."/>
            <person name="Cheng J.F."/>
            <person name="Lucas S."/>
            <person name="Land M."/>
            <person name="Chen F."/>
            <person name="Bruce D."/>
            <person name="Goodwin L."/>
            <person name="Pitluck S."/>
            <person name="Ivanova N."/>
            <person name="Mavromatis K."/>
            <person name="Mikhailova N."/>
            <person name="Pati A."/>
            <person name="Chen A."/>
            <person name="Palaniappan K."/>
            <person name="Hauser L."/>
            <person name="Chang Y.J."/>
            <person name="Jeffries C.D."/>
            <person name="Munk C."/>
            <person name="Kiss H."/>
            <person name="Chain P."/>
            <person name="Han C."/>
            <person name="Brettin T."/>
            <person name="Detter J.C."/>
            <person name="Schuler E."/>
            <person name="Goker M."/>
            <person name="Rohde M."/>
            <person name="Bristow J."/>
            <person name="Eisen J.A."/>
            <person name="Markowitz V."/>
            <person name="Hugenholtz P."/>
            <person name="Kyrpides N.C."/>
            <person name="Klenk H.P."/>
        </authorList>
    </citation>
    <scope>NUCLEOTIDE SEQUENCE [LARGE SCALE GENOMIC DNA]</scope>
    <source>
        <strain evidence="6 7">DSM 5692</strain>
    </source>
</reference>
<accession>C8X3D0</accession>
<dbReference type="SMART" id="SM00100">
    <property type="entry name" value="cNMP"/>
    <property type="match status" value="1"/>
</dbReference>
<dbReference type="HOGENOM" id="CLU_075053_3_2_7"/>
<dbReference type="Proteomes" id="UP000001052">
    <property type="component" value="Chromosome"/>
</dbReference>
<dbReference type="InterPro" id="IPR000595">
    <property type="entry name" value="cNMP-bd_dom"/>
</dbReference>
<dbReference type="Pfam" id="PF00027">
    <property type="entry name" value="cNMP_binding"/>
    <property type="match status" value="1"/>
</dbReference>
<dbReference type="RefSeq" id="WP_015752070.1">
    <property type="nucleotide sequence ID" value="NC_013223.1"/>
</dbReference>
<dbReference type="PANTHER" id="PTHR24567">
    <property type="entry name" value="CRP FAMILY TRANSCRIPTIONAL REGULATORY PROTEIN"/>
    <property type="match status" value="1"/>
</dbReference>
<organism evidence="6 7">
    <name type="scientific">Desulfohalobium retbaense (strain ATCC 49708 / DSM 5692 / JCM 16813 / HR100)</name>
    <dbReference type="NCBI Taxonomy" id="485915"/>
    <lineage>
        <taxon>Bacteria</taxon>
        <taxon>Pseudomonadati</taxon>
        <taxon>Thermodesulfobacteriota</taxon>
        <taxon>Desulfovibrionia</taxon>
        <taxon>Desulfovibrionales</taxon>
        <taxon>Desulfohalobiaceae</taxon>
        <taxon>Desulfohalobium</taxon>
    </lineage>
</organism>